<dbReference type="GO" id="GO:0004177">
    <property type="term" value="F:aminopeptidase activity"/>
    <property type="evidence" value="ECO:0007669"/>
    <property type="project" value="UniProtKB-KW"/>
</dbReference>
<comment type="caution">
    <text evidence="2">The sequence shown here is derived from an EMBL/GenBank/DDBJ whole genome shotgun (WGS) entry which is preliminary data.</text>
</comment>
<evidence type="ECO:0000313" key="3">
    <source>
        <dbReference type="Proteomes" id="UP000252355"/>
    </source>
</evidence>
<dbReference type="InterPro" id="IPR036177">
    <property type="entry name" value="Peptidase_M55_sf"/>
</dbReference>
<proteinExistence type="predicted"/>
<dbReference type="Proteomes" id="UP000252355">
    <property type="component" value="Unassembled WGS sequence"/>
</dbReference>
<feature type="region of interest" description="Disordered" evidence="1">
    <location>
        <begin position="178"/>
        <end position="205"/>
    </location>
</feature>
<dbReference type="Pfam" id="PF04951">
    <property type="entry name" value="Peptidase_M55"/>
    <property type="match status" value="1"/>
</dbReference>
<keyword evidence="2" id="KW-0378">Hydrolase</keyword>
<sequence>MLLLADIEGSSECHDRAGARLLSRAWAQACLGLTDDVAAVARRLLEEGTSPLTIYDFHRTGFNLLPERLPAGTRLFLRQGYRLGPLPGLGRLPPGTASLVMLGMHAASGTPGFLAHTLTSRFREIRFRGHLLTEAELFAGAAGTRGLAPRFFSGCEEACRQAAATIPGLVTFPVPKPLTALEPTTPPGETAPTAASTEAPTDAPTAATAVQPLAAPLFATPTGMPAAPMHAQTTFPPVASRSSTAPVTADLARWRATLAEAVIDSLRRWPPPPPFIVEGSCSAEVVFGSSREAARHAAPWGFPRRGAVVTITGNDFLAFYWNLVRLAYFTPLAFAARRLSLRLGALVGRLTLDWVRRQALPDERLHRVGL</sequence>
<name>A0A367ZKQ6_9BACT</name>
<accession>A0A367ZKQ6</accession>
<dbReference type="InterPro" id="IPR027476">
    <property type="entry name" value="DppA_N"/>
</dbReference>
<keyword evidence="2" id="KW-0645">Protease</keyword>
<gene>
    <name evidence="2" type="ORF">OZSIB_1212</name>
</gene>
<dbReference type="AlphaFoldDB" id="A0A367ZKQ6"/>
<dbReference type="Gene3D" id="3.40.50.10780">
    <property type="entry name" value="Dipeptide transport protein"/>
    <property type="match status" value="1"/>
</dbReference>
<organism evidence="2 3">
    <name type="scientific">Candidatus Ozemobacter sibiricus</name>
    <dbReference type="NCBI Taxonomy" id="2268124"/>
    <lineage>
        <taxon>Bacteria</taxon>
        <taxon>Candidatus Ozemobacteria</taxon>
        <taxon>Candidatus Ozemobacterales</taxon>
        <taxon>Candidatus Ozemobacteraceae</taxon>
        <taxon>Candidatus Ozemobacter</taxon>
    </lineage>
</organism>
<protein>
    <submittedName>
        <fullName evidence="2">D-aminopeptidase dipeptide-binding protein DppA</fullName>
    </submittedName>
</protein>
<dbReference type="SUPFAM" id="SSF63992">
    <property type="entry name" value="Dipeptide transport protein"/>
    <property type="match status" value="1"/>
</dbReference>
<evidence type="ECO:0000313" key="2">
    <source>
        <dbReference type="EMBL" id="RCK78685.1"/>
    </source>
</evidence>
<evidence type="ECO:0000256" key="1">
    <source>
        <dbReference type="SAM" id="MobiDB-lite"/>
    </source>
</evidence>
<dbReference type="InterPro" id="IPR007035">
    <property type="entry name" value="Peptidase_M55"/>
</dbReference>
<reference evidence="2 3" key="1">
    <citation type="submission" date="2018-05" db="EMBL/GenBank/DDBJ databases">
        <title>A metagenomic window into the 2 km-deep terrestrial subsurface aquifer revealed taxonomically and functionally diverse microbial community comprising novel uncultured bacterial lineages.</title>
        <authorList>
            <person name="Kadnikov V.V."/>
            <person name="Mardanov A.V."/>
            <person name="Beletsky A.V."/>
            <person name="Banks D."/>
            <person name="Pimenov N.V."/>
            <person name="Frank Y.A."/>
            <person name="Karnachuk O.V."/>
            <person name="Ravin N.V."/>
        </authorList>
    </citation>
    <scope>NUCLEOTIDE SEQUENCE [LARGE SCALE GENOMIC DNA]</scope>
    <source>
        <strain evidence="2">BY5</strain>
    </source>
</reference>
<dbReference type="EMBL" id="QOQW01000020">
    <property type="protein sequence ID" value="RCK78685.1"/>
    <property type="molecule type" value="Genomic_DNA"/>
</dbReference>
<keyword evidence="2" id="KW-0031">Aminopeptidase</keyword>